<feature type="region of interest" description="Disordered" evidence="1">
    <location>
        <begin position="37"/>
        <end position="57"/>
    </location>
</feature>
<proteinExistence type="predicted"/>
<evidence type="ECO:0000256" key="1">
    <source>
        <dbReference type="SAM" id="MobiDB-lite"/>
    </source>
</evidence>
<protein>
    <submittedName>
        <fullName evidence="2">Uncharacterized protein</fullName>
    </submittedName>
</protein>
<accession>A0AAV9E0R4</accession>
<dbReference type="PANTHER" id="PTHR35486:SF1">
    <property type="entry name" value="OS02G0689500 PROTEIN"/>
    <property type="match status" value="1"/>
</dbReference>
<feature type="compositionally biased region" description="Low complexity" evidence="1">
    <location>
        <begin position="160"/>
        <end position="171"/>
    </location>
</feature>
<feature type="compositionally biased region" description="Pro residues" evidence="1">
    <location>
        <begin position="40"/>
        <end position="55"/>
    </location>
</feature>
<sequence>MKCRSHPYEAGAGVCAPCLRERLLALIAAQLKLSEVETNRPPPPAAKEPPPPLPAFPRSVSPYICRLRRRSVNDTDPRFYSTPQIGAAAAAGGRGRRGRFSIFSSLFGSRSEEVVESESKPSWLSSLFSGRRRKKSRPAGRPVDRGLSPVPSDGADSPESDSGCSTDSSGGWRRTATHPTPMRRRGAAPPPHMRTLSGLTFCLSPHVRAGSRRNRTQKSEPVSAEFHHRHVCANRSRKIADFGRDWFDKNTTTT</sequence>
<organism evidence="2 3">
    <name type="scientific">Acorus calamus</name>
    <name type="common">Sweet flag</name>
    <dbReference type="NCBI Taxonomy" id="4465"/>
    <lineage>
        <taxon>Eukaryota</taxon>
        <taxon>Viridiplantae</taxon>
        <taxon>Streptophyta</taxon>
        <taxon>Embryophyta</taxon>
        <taxon>Tracheophyta</taxon>
        <taxon>Spermatophyta</taxon>
        <taxon>Magnoliopsida</taxon>
        <taxon>Liliopsida</taxon>
        <taxon>Acoraceae</taxon>
        <taxon>Acorus</taxon>
    </lineage>
</organism>
<comment type="caution">
    <text evidence="2">The sequence shown here is derived from an EMBL/GenBank/DDBJ whole genome shotgun (WGS) entry which is preliminary data.</text>
</comment>
<dbReference type="EMBL" id="JAUJYO010000010">
    <property type="protein sequence ID" value="KAK1305828.1"/>
    <property type="molecule type" value="Genomic_DNA"/>
</dbReference>
<dbReference type="Proteomes" id="UP001180020">
    <property type="component" value="Unassembled WGS sequence"/>
</dbReference>
<reference evidence="2" key="1">
    <citation type="journal article" date="2023" name="Nat. Commun.">
        <title>Diploid and tetraploid genomes of Acorus and the evolution of monocots.</title>
        <authorList>
            <person name="Ma L."/>
            <person name="Liu K.W."/>
            <person name="Li Z."/>
            <person name="Hsiao Y.Y."/>
            <person name="Qi Y."/>
            <person name="Fu T."/>
            <person name="Tang G.D."/>
            <person name="Zhang D."/>
            <person name="Sun W.H."/>
            <person name="Liu D.K."/>
            <person name="Li Y."/>
            <person name="Chen G.Z."/>
            <person name="Liu X.D."/>
            <person name="Liao X.Y."/>
            <person name="Jiang Y.T."/>
            <person name="Yu X."/>
            <person name="Hao Y."/>
            <person name="Huang J."/>
            <person name="Zhao X.W."/>
            <person name="Ke S."/>
            <person name="Chen Y.Y."/>
            <person name="Wu W.L."/>
            <person name="Hsu J.L."/>
            <person name="Lin Y.F."/>
            <person name="Huang M.D."/>
            <person name="Li C.Y."/>
            <person name="Huang L."/>
            <person name="Wang Z.W."/>
            <person name="Zhao X."/>
            <person name="Zhong W.Y."/>
            <person name="Peng D.H."/>
            <person name="Ahmad S."/>
            <person name="Lan S."/>
            <person name="Zhang J.S."/>
            <person name="Tsai W.C."/>
            <person name="Van de Peer Y."/>
            <person name="Liu Z.J."/>
        </authorList>
    </citation>
    <scope>NUCLEOTIDE SEQUENCE</scope>
    <source>
        <strain evidence="2">CP</strain>
    </source>
</reference>
<dbReference type="AlphaFoldDB" id="A0AAV9E0R4"/>
<keyword evidence="3" id="KW-1185">Reference proteome</keyword>
<name>A0AAV9E0R4_ACOCL</name>
<gene>
    <name evidence="2" type="ORF">QJS10_CPA10g01079</name>
</gene>
<dbReference type="PANTHER" id="PTHR35486">
    <property type="entry name" value="EXPRESSED PROTEIN"/>
    <property type="match status" value="1"/>
</dbReference>
<evidence type="ECO:0000313" key="3">
    <source>
        <dbReference type="Proteomes" id="UP001180020"/>
    </source>
</evidence>
<reference evidence="2" key="2">
    <citation type="submission" date="2023-06" db="EMBL/GenBank/DDBJ databases">
        <authorList>
            <person name="Ma L."/>
            <person name="Liu K.-W."/>
            <person name="Li Z."/>
            <person name="Hsiao Y.-Y."/>
            <person name="Qi Y."/>
            <person name="Fu T."/>
            <person name="Tang G."/>
            <person name="Zhang D."/>
            <person name="Sun W.-H."/>
            <person name="Liu D.-K."/>
            <person name="Li Y."/>
            <person name="Chen G.-Z."/>
            <person name="Liu X.-D."/>
            <person name="Liao X.-Y."/>
            <person name="Jiang Y.-T."/>
            <person name="Yu X."/>
            <person name="Hao Y."/>
            <person name="Huang J."/>
            <person name="Zhao X.-W."/>
            <person name="Ke S."/>
            <person name="Chen Y.-Y."/>
            <person name="Wu W.-L."/>
            <person name="Hsu J.-L."/>
            <person name="Lin Y.-F."/>
            <person name="Huang M.-D."/>
            <person name="Li C.-Y."/>
            <person name="Huang L."/>
            <person name="Wang Z.-W."/>
            <person name="Zhao X."/>
            <person name="Zhong W.-Y."/>
            <person name="Peng D.-H."/>
            <person name="Ahmad S."/>
            <person name="Lan S."/>
            <person name="Zhang J.-S."/>
            <person name="Tsai W.-C."/>
            <person name="Van De Peer Y."/>
            <person name="Liu Z.-J."/>
        </authorList>
    </citation>
    <scope>NUCLEOTIDE SEQUENCE</scope>
    <source>
        <strain evidence="2">CP</strain>
        <tissue evidence="2">Leaves</tissue>
    </source>
</reference>
<feature type="region of interest" description="Disordered" evidence="1">
    <location>
        <begin position="129"/>
        <end position="196"/>
    </location>
</feature>
<evidence type="ECO:0000313" key="2">
    <source>
        <dbReference type="EMBL" id="KAK1305828.1"/>
    </source>
</evidence>